<sequence length="390" mass="41829">MTGIAPYTAGMARGLARDHDVQVVTAHPHYPAWQVSEGYGGWRRNEREDGVQLSRVRHLVPSQPTGITRILSEASFAARALAPGVQRPDAIVVVSPALLPVASALALGRRWRVPVGVVVQDLYGKAFSELELMGGRVDRPVHRLESGLLRRAAGVVAIHQRMADAVVRDLAVDAARVSVIPNWAHVQAPQGDRDQRRRELGWDDGRFVVTHAGNMGAKQGLDHLVEAARQAHGQGAPVRFVMIGSGNVRAALEAKSSGLGTVDFMDQLPGDRFMDTLAASDALLLHERPGLKEMCVPSKLTSYFAAGRPVIAATDQASAGAFEVKRSGAGLIAEPGDPRSLLDAVDQLRSSDLDALGASGFEYARTQLSEQAALDRYRSWAGSLLSSGKR</sequence>
<accession>A0ABS2M919</accession>
<proteinExistence type="predicted"/>
<keyword evidence="1" id="KW-0328">Glycosyltransferase</keyword>
<dbReference type="Proteomes" id="UP000732378">
    <property type="component" value="Unassembled WGS sequence"/>
</dbReference>
<reference evidence="4 5" key="1">
    <citation type="submission" date="2021-01" db="EMBL/GenBank/DDBJ databases">
        <title>Sequencing the genomes of 1000 actinobacteria strains.</title>
        <authorList>
            <person name="Klenk H.-P."/>
        </authorList>
    </citation>
    <scope>NUCLEOTIDE SEQUENCE [LARGE SCALE GENOMIC DNA]</scope>
    <source>
        <strain evidence="4 5">DSM 18239</strain>
    </source>
</reference>
<evidence type="ECO:0000259" key="3">
    <source>
        <dbReference type="Pfam" id="PF13579"/>
    </source>
</evidence>
<dbReference type="Pfam" id="PF13579">
    <property type="entry name" value="Glyco_trans_4_4"/>
    <property type="match status" value="1"/>
</dbReference>
<dbReference type="CDD" id="cd03794">
    <property type="entry name" value="GT4_WbuB-like"/>
    <property type="match status" value="1"/>
</dbReference>
<name>A0ABS2M919_9ACTN</name>
<comment type="caution">
    <text evidence="4">The sequence shown here is derived from an EMBL/GenBank/DDBJ whole genome shotgun (WGS) entry which is preliminary data.</text>
</comment>
<evidence type="ECO:0000313" key="4">
    <source>
        <dbReference type="EMBL" id="MBM7507671.1"/>
    </source>
</evidence>
<dbReference type="Gene3D" id="3.40.50.2000">
    <property type="entry name" value="Glycogen Phosphorylase B"/>
    <property type="match status" value="2"/>
</dbReference>
<organism evidence="4 5">
    <name type="scientific">Nocardioides salarius</name>
    <dbReference type="NCBI Taxonomy" id="374513"/>
    <lineage>
        <taxon>Bacteria</taxon>
        <taxon>Bacillati</taxon>
        <taxon>Actinomycetota</taxon>
        <taxon>Actinomycetes</taxon>
        <taxon>Propionibacteriales</taxon>
        <taxon>Nocardioidaceae</taxon>
        <taxon>Nocardioides</taxon>
    </lineage>
</organism>
<gene>
    <name evidence="4" type="ORF">JOE61_001485</name>
</gene>
<keyword evidence="2" id="KW-0808">Transferase</keyword>
<feature type="domain" description="Glycosyltransferase subfamily 4-like N-terminal" evidence="3">
    <location>
        <begin position="2"/>
        <end position="183"/>
    </location>
</feature>
<evidence type="ECO:0000256" key="2">
    <source>
        <dbReference type="ARBA" id="ARBA00022679"/>
    </source>
</evidence>
<dbReference type="PANTHER" id="PTHR12526:SF635">
    <property type="entry name" value="GLYCOSYL TRANSFERASE GROUP 1"/>
    <property type="match status" value="1"/>
</dbReference>
<dbReference type="PANTHER" id="PTHR12526">
    <property type="entry name" value="GLYCOSYLTRANSFERASE"/>
    <property type="match status" value="1"/>
</dbReference>
<dbReference type="EMBL" id="JAFBBZ010000001">
    <property type="protein sequence ID" value="MBM7507671.1"/>
    <property type="molecule type" value="Genomic_DNA"/>
</dbReference>
<protein>
    <submittedName>
        <fullName evidence="4">Glycosyltransferase involved in cell wall biosynthesis</fullName>
    </submittedName>
</protein>
<dbReference type="InterPro" id="IPR028098">
    <property type="entry name" value="Glyco_trans_4-like_N"/>
</dbReference>
<dbReference type="SUPFAM" id="SSF53756">
    <property type="entry name" value="UDP-Glycosyltransferase/glycogen phosphorylase"/>
    <property type="match status" value="1"/>
</dbReference>
<keyword evidence="5" id="KW-1185">Reference proteome</keyword>
<dbReference type="RefSeq" id="WP_193669864.1">
    <property type="nucleotide sequence ID" value="NZ_JACDTV010000011.1"/>
</dbReference>
<evidence type="ECO:0000313" key="5">
    <source>
        <dbReference type="Proteomes" id="UP000732378"/>
    </source>
</evidence>
<evidence type="ECO:0000256" key="1">
    <source>
        <dbReference type="ARBA" id="ARBA00022676"/>
    </source>
</evidence>
<dbReference type="Pfam" id="PF13692">
    <property type="entry name" value="Glyco_trans_1_4"/>
    <property type="match status" value="1"/>
</dbReference>